<name>A0A4Y7KB86_PAPSO</name>
<keyword evidence="2" id="KW-0346">Stress response</keyword>
<evidence type="ECO:0000256" key="2">
    <source>
        <dbReference type="ARBA" id="ARBA00023016"/>
    </source>
</evidence>
<comment type="similarity">
    <text evidence="3 4">Belongs to the small heat shock protein (HSP20) family.</text>
</comment>
<dbReference type="Pfam" id="PF00011">
    <property type="entry name" value="HSP20"/>
    <property type="match status" value="1"/>
</dbReference>
<dbReference type="Gramene" id="RZC69209">
    <property type="protein sequence ID" value="RZC69209"/>
    <property type="gene ID" value="C5167_032315"/>
</dbReference>
<dbReference type="Proteomes" id="UP000316621">
    <property type="component" value="Chromosome 7"/>
</dbReference>
<dbReference type="OrthoDB" id="1431247at2759"/>
<evidence type="ECO:0000256" key="5">
    <source>
        <dbReference type="SAM" id="MobiDB-lite"/>
    </source>
</evidence>
<evidence type="ECO:0000313" key="8">
    <source>
        <dbReference type="Proteomes" id="UP000316621"/>
    </source>
</evidence>
<keyword evidence="1" id="KW-0809">Transit peptide</keyword>
<evidence type="ECO:0000259" key="6">
    <source>
        <dbReference type="PROSITE" id="PS01031"/>
    </source>
</evidence>
<sequence>MASSLALRRAAQAPNLVKTLFRSSSVSVNPAHSFSRSFNSNASEEMIRDHGEDEHAMDVDRRSPDPFSRRRFYSPNLLSDTFDPFSTRDYDLGSLYGMLDNVMKNPFVKPSVSRGTSGLRRGWNVKEAEDALHLKIEMPGLGKENVKVSVEQNTLTIKGEGEKEDGDDDAENVRKYSSRIELPQEHYKLDQVKAEMKNGVLRVSVPKVKEEEKRNVHHVNVE</sequence>
<evidence type="ECO:0000256" key="3">
    <source>
        <dbReference type="PROSITE-ProRule" id="PRU00285"/>
    </source>
</evidence>
<dbReference type="PANTHER" id="PTHR46991">
    <property type="entry name" value="23.5 KDA HEAT SHOCK PROTEIN, MITOCHONDRIAL"/>
    <property type="match status" value="1"/>
</dbReference>
<dbReference type="InterPro" id="IPR044656">
    <property type="entry name" value="HSP14.7/HSP23.5/HSP23.6-like"/>
</dbReference>
<dbReference type="SUPFAM" id="SSF49764">
    <property type="entry name" value="HSP20-like chaperones"/>
    <property type="match status" value="1"/>
</dbReference>
<feature type="compositionally biased region" description="Basic and acidic residues" evidence="5">
    <location>
        <begin position="45"/>
        <end position="65"/>
    </location>
</feature>
<feature type="region of interest" description="Disordered" evidence="5">
    <location>
        <begin position="39"/>
        <end position="65"/>
    </location>
</feature>
<protein>
    <recommendedName>
        <fullName evidence="6">SHSP domain-containing protein</fullName>
    </recommendedName>
</protein>
<dbReference type="Gene3D" id="2.60.40.790">
    <property type="match status" value="1"/>
</dbReference>
<proteinExistence type="inferred from homology"/>
<evidence type="ECO:0000256" key="4">
    <source>
        <dbReference type="RuleBase" id="RU003616"/>
    </source>
</evidence>
<evidence type="ECO:0000313" key="7">
    <source>
        <dbReference type="EMBL" id="RZC69209.1"/>
    </source>
</evidence>
<dbReference type="PANTHER" id="PTHR46991:SF11">
    <property type="entry name" value="SMALL HEAT SHOCK PROTEIN HSPF"/>
    <property type="match status" value="1"/>
</dbReference>
<feature type="domain" description="SHSP" evidence="6">
    <location>
        <begin position="114"/>
        <end position="222"/>
    </location>
</feature>
<dbReference type="AlphaFoldDB" id="A0A4Y7KB86"/>
<dbReference type="InterPro" id="IPR008978">
    <property type="entry name" value="HSP20-like_chaperone"/>
</dbReference>
<keyword evidence="8" id="KW-1185">Reference proteome</keyword>
<dbReference type="STRING" id="3469.A0A4Y7KB86"/>
<gene>
    <name evidence="7" type="ORF">C5167_032315</name>
</gene>
<reference evidence="7 8" key="1">
    <citation type="journal article" date="2018" name="Science">
        <title>The opium poppy genome and morphinan production.</title>
        <authorList>
            <person name="Guo L."/>
            <person name="Winzer T."/>
            <person name="Yang X."/>
            <person name="Li Y."/>
            <person name="Ning Z."/>
            <person name="He Z."/>
            <person name="Teodor R."/>
            <person name="Lu Y."/>
            <person name="Bowser T.A."/>
            <person name="Graham I.A."/>
            <person name="Ye K."/>
        </authorList>
    </citation>
    <scope>NUCLEOTIDE SEQUENCE [LARGE SCALE GENOMIC DNA]</scope>
    <source>
        <strain evidence="8">cv. HN1</strain>
        <tissue evidence="7">Leaves</tissue>
    </source>
</reference>
<dbReference type="EMBL" id="CM010721">
    <property type="protein sequence ID" value="RZC69209.1"/>
    <property type="molecule type" value="Genomic_DNA"/>
</dbReference>
<organism evidence="7 8">
    <name type="scientific">Papaver somniferum</name>
    <name type="common">Opium poppy</name>
    <dbReference type="NCBI Taxonomy" id="3469"/>
    <lineage>
        <taxon>Eukaryota</taxon>
        <taxon>Viridiplantae</taxon>
        <taxon>Streptophyta</taxon>
        <taxon>Embryophyta</taxon>
        <taxon>Tracheophyta</taxon>
        <taxon>Spermatophyta</taxon>
        <taxon>Magnoliopsida</taxon>
        <taxon>Ranunculales</taxon>
        <taxon>Papaveraceae</taxon>
        <taxon>Papaveroideae</taxon>
        <taxon>Papaver</taxon>
    </lineage>
</organism>
<dbReference type="InterPro" id="IPR002068">
    <property type="entry name" value="A-crystallin/Hsp20_dom"/>
</dbReference>
<dbReference type="PROSITE" id="PS01031">
    <property type="entry name" value="SHSP"/>
    <property type="match status" value="1"/>
</dbReference>
<accession>A0A4Y7KB86</accession>
<dbReference type="CDD" id="cd06464">
    <property type="entry name" value="ACD_sHsps-like"/>
    <property type="match status" value="1"/>
</dbReference>
<evidence type="ECO:0000256" key="1">
    <source>
        <dbReference type="ARBA" id="ARBA00022946"/>
    </source>
</evidence>